<accession>A0A1J0EGB5</accession>
<feature type="domain" description="SHSP" evidence="3">
    <location>
        <begin position="1"/>
        <end position="41"/>
    </location>
</feature>
<dbReference type="PROSITE" id="PS01031">
    <property type="entry name" value="SHSP"/>
    <property type="match status" value="1"/>
</dbReference>
<evidence type="ECO:0000256" key="2">
    <source>
        <dbReference type="RuleBase" id="RU003616"/>
    </source>
</evidence>
<dbReference type="Gene3D" id="2.60.40.790">
    <property type="match status" value="1"/>
</dbReference>
<gene>
    <name evidence="4" type="ORF">BLL42_04890</name>
</gene>
<evidence type="ECO:0000313" key="5">
    <source>
        <dbReference type="Proteomes" id="UP000182567"/>
    </source>
</evidence>
<sequence length="70" mass="7554">MPKGIDADKIEAKFSNGVLSLSLPKKPDAIKPEKTVPIRPVAMATGYQKVSRLILPASAFSLRCSGREKT</sequence>
<proteinExistence type="inferred from homology"/>
<dbReference type="Proteomes" id="UP000182567">
    <property type="component" value="Chromosome"/>
</dbReference>
<dbReference type="SUPFAM" id="SSF49764">
    <property type="entry name" value="HSP20-like chaperones"/>
    <property type="match status" value="1"/>
</dbReference>
<reference evidence="5" key="1">
    <citation type="submission" date="2016-10" db="EMBL/GenBank/DDBJ databases">
        <title>Pseudomonas frederiksbergensis ERGS4:02 complete genome.</title>
        <authorList>
            <person name="Kumar R."/>
            <person name="Acharya V."/>
            <person name="Singh D."/>
        </authorList>
    </citation>
    <scope>NUCLEOTIDE SEQUENCE [LARGE SCALE GENOMIC DNA]</scope>
    <source>
        <strain evidence="5">ERGS4:02</strain>
    </source>
</reference>
<protein>
    <recommendedName>
        <fullName evidence="3">SHSP domain-containing protein</fullName>
    </recommendedName>
</protein>
<dbReference type="AlphaFoldDB" id="A0A1J0EGB5"/>
<name>A0A1J0EGB5_9PSED</name>
<organism evidence="4 5">
    <name type="scientific">Pseudomonas frederiksbergensis</name>
    <dbReference type="NCBI Taxonomy" id="104087"/>
    <lineage>
        <taxon>Bacteria</taxon>
        <taxon>Pseudomonadati</taxon>
        <taxon>Pseudomonadota</taxon>
        <taxon>Gammaproteobacteria</taxon>
        <taxon>Pseudomonadales</taxon>
        <taxon>Pseudomonadaceae</taxon>
        <taxon>Pseudomonas</taxon>
    </lineage>
</organism>
<dbReference type="InterPro" id="IPR002068">
    <property type="entry name" value="A-crystallin/Hsp20_dom"/>
</dbReference>
<comment type="similarity">
    <text evidence="1 2">Belongs to the small heat shock protein (HSP20) family.</text>
</comment>
<evidence type="ECO:0000313" key="4">
    <source>
        <dbReference type="EMBL" id="APC15086.1"/>
    </source>
</evidence>
<dbReference type="EMBL" id="CP017886">
    <property type="protein sequence ID" value="APC15086.1"/>
    <property type="molecule type" value="Genomic_DNA"/>
</dbReference>
<dbReference type="CDD" id="cd06464">
    <property type="entry name" value="ACD_sHsps-like"/>
    <property type="match status" value="1"/>
</dbReference>
<evidence type="ECO:0000256" key="1">
    <source>
        <dbReference type="PROSITE-ProRule" id="PRU00285"/>
    </source>
</evidence>
<dbReference type="Pfam" id="PF00011">
    <property type="entry name" value="HSP20"/>
    <property type="match status" value="1"/>
</dbReference>
<dbReference type="InterPro" id="IPR008978">
    <property type="entry name" value="HSP20-like_chaperone"/>
</dbReference>
<evidence type="ECO:0000259" key="3">
    <source>
        <dbReference type="PROSITE" id="PS01031"/>
    </source>
</evidence>